<sequence length="155" mass="17856">MVMVKNEKRSYNYTYGNTAYELQPEIVKKEKKKASRRPKKNTKKKLKVMSMIGVVCIFSFLSLARFSAIINLQGNIRFVKSEISKIQKENENLEVDIAESNNIKAVQEVAVNNYKMVYPENSDIVYVDVNPLTLPDDNEKKSAFQFVQRLLGLLN</sequence>
<dbReference type="GO" id="GO:0051301">
    <property type="term" value="P:cell division"/>
    <property type="evidence" value="ECO:0007669"/>
    <property type="project" value="UniProtKB-KW"/>
</dbReference>
<comment type="caution">
    <text evidence="3">The sequence shown here is derived from an EMBL/GenBank/DDBJ whole genome shotgun (WGS) entry which is preliminary data.</text>
</comment>
<evidence type="ECO:0000313" key="3">
    <source>
        <dbReference type="EMBL" id="TDT61864.1"/>
    </source>
</evidence>
<reference evidence="3 4" key="1">
    <citation type="submission" date="2019-03" db="EMBL/GenBank/DDBJ databases">
        <title>Genomic Encyclopedia of Type Strains, Phase IV (KMG-IV): sequencing the most valuable type-strain genomes for metagenomic binning, comparative biology and taxonomic classification.</title>
        <authorList>
            <person name="Goeker M."/>
        </authorList>
    </citation>
    <scope>NUCLEOTIDE SEQUENCE [LARGE SCALE GENOMIC DNA]</scope>
    <source>
        <strain evidence="3 4">DSM 24455</strain>
    </source>
</reference>
<protein>
    <submittedName>
        <fullName evidence="3">Cell division protein FtsL</fullName>
    </submittedName>
</protein>
<organism evidence="3 4">
    <name type="scientific">Fonticella tunisiensis</name>
    <dbReference type="NCBI Taxonomy" id="1096341"/>
    <lineage>
        <taxon>Bacteria</taxon>
        <taxon>Bacillati</taxon>
        <taxon>Bacillota</taxon>
        <taxon>Clostridia</taxon>
        <taxon>Eubacteriales</taxon>
        <taxon>Clostridiaceae</taxon>
        <taxon>Fonticella</taxon>
    </lineage>
</organism>
<dbReference type="EMBL" id="SOAZ01000005">
    <property type="protein sequence ID" value="TDT61864.1"/>
    <property type="molecule type" value="Genomic_DNA"/>
</dbReference>
<dbReference type="RefSeq" id="WP_133627499.1">
    <property type="nucleotide sequence ID" value="NZ_SOAZ01000005.1"/>
</dbReference>
<keyword evidence="4" id="KW-1185">Reference proteome</keyword>
<keyword evidence="2" id="KW-0472">Membrane</keyword>
<keyword evidence="2" id="KW-0812">Transmembrane</keyword>
<evidence type="ECO:0000256" key="2">
    <source>
        <dbReference type="SAM" id="Phobius"/>
    </source>
</evidence>
<feature type="coiled-coil region" evidence="1">
    <location>
        <begin position="69"/>
        <end position="103"/>
    </location>
</feature>
<keyword evidence="3" id="KW-0131">Cell cycle</keyword>
<gene>
    <name evidence="3" type="ORF">EDD71_10542</name>
</gene>
<dbReference type="OrthoDB" id="1930571at2"/>
<evidence type="ECO:0000313" key="4">
    <source>
        <dbReference type="Proteomes" id="UP000295325"/>
    </source>
</evidence>
<feature type="transmembrane region" description="Helical" evidence="2">
    <location>
        <begin position="46"/>
        <end position="68"/>
    </location>
</feature>
<accession>A0A4R7KU90</accession>
<keyword evidence="2" id="KW-1133">Transmembrane helix</keyword>
<dbReference type="AlphaFoldDB" id="A0A4R7KU90"/>
<evidence type="ECO:0000256" key="1">
    <source>
        <dbReference type="SAM" id="Coils"/>
    </source>
</evidence>
<keyword evidence="1" id="KW-0175">Coiled coil</keyword>
<dbReference type="Proteomes" id="UP000295325">
    <property type="component" value="Unassembled WGS sequence"/>
</dbReference>
<name>A0A4R7KU90_9CLOT</name>
<proteinExistence type="predicted"/>
<keyword evidence="3" id="KW-0132">Cell division</keyword>